<keyword evidence="6 7" id="KW-0472">Membrane</keyword>
<name>A0ABZ2YD49_9BACT</name>
<dbReference type="SUPFAM" id="SSF161098">
    <property type="entry name" value="MetI-like"/>
    <property type="match status" value="1"/>
</dbReference>
<evidence type="ECO:0000259" key="8">
    <source>
        <dbReference type="PROSITE" id="PS50928"/>
    </source>
</evidence>
<feature type="domain" description="ABC transmembrane type-1" evidence="8">
    <location>
        <begin position="76"/>
        <end position="267"/>
    </location>
</feature>
<dbReference type="InterPro" id="IPR035906">
    <property type="entry name" value="MetI-like_sf"/>
</dbReference>
<evidence type="ECO:0000256" key="7">
    <source>
        <dbReference type="RuleBase" id="RU363032"/>
    </source>
</evidence>
<feature type="transmembrane region" description="Helical" evidence="7">
    <location>
        <begin position="111"/>
        <end position="132"/>
    </location>
</feature>
<feature type="transmembrane region" description="Helical" evidence="7">
    <location>
        <begin position="75"/>
        <end position="99"/>
    </location>
</feature>
<keyword evidence="4 7" id="KW-0812">Transmembrane</keyword>
<dbReference type="Gene3D" id="1.10.3720.10">
    <property type="entry name" value="MetI-like"/>
    <property type="match status" value="1"/>
</dbReference>
<evidence type="ECO:0000256" key="5">
    <source>
        <dbReference type="ARBA" id="ARBA00022989"/>
    </source>
</evidence>
<feature type="transmembrane region" description="Helical" evidence="7">
    <location>
        <begin position="144"/>
        <end position="164"/>
    </location>
</feature>
<dbReference type="CDD" id="cd06261">
    <property type="entry name" value="TM_PBP2"/>
    <property type="match status" value="1"/>
</dbReference>
<evidence type="ECO:0000256" key="4">
    <source>
        <dbReference type="ARBA" id="ARBA00022692"/>
    </source>
</evidence>
<keyword evidence="10" id="KW-1185">Reference proteome</keyword>
<evidence type="ECO:0000313" key="10">
    <source>
        <dbReference type="Proteomes" id="UP001461341"/>
    </source>
</evidence>
<evidence type="ECO:0000256" key="3">
    <source>
        <dbReference type="ARBA" id="ARBA00022475"/>
    </source>
</evidence>
<dbReference type="Pfam" id="PF00528">
    <property type="entry name" value="BPD_transp_1"/>
    <property type="match status" value="1"/>
</dbReference>
<keyword evidence="5 7" id="KW-1133">Transmembrane helix</keyword>
<keyword evidence="3" id="KW-1003">Cell membrane</keyword>
<evidence type="ECO:0000256" key="1">
    <source>
        <dbReference type="ARBA" id="ARBA00004651"/>
    </source>
</evidence>
<dbReference type="PROSITE" id="PS50928">
    <property type="entry name" value="ABC_TM1"/>
    <property type="match status" value="1"/>
</dbReference>
<dbReference type="EMBL" id="CP121689">
    <property type="protein sequence ID" value="WZL75633.1"/>
    <property type="molecule type" value="Genomic_DNA"/>
</dbReference>
<accession>A0ABZ2YD49</accession>
<dbReference type="Proteomes" id="UP001461341">
    <property type="component" value="Chromosome"/>
</dbReference>
<comment type="subcellular location">
    <subcellularLocation>
        <location evidence="1 7">Cell membrane</location>
        <topology evidence="1 7">Multi-pass membrane protein</topology>
    </subcellularLocation>
</comment>
<sequence>MISRRLTRIGYFIILLFLIFWAIAELFPIVFLYLTAMKTDEEIMNNILLPPQRPSFRNFVLAWRGGNLGVPISRYFLNSVIVTGGTLFFLTFLGAMAGYGLSRFLFPGKSFFQKFLIFALAVPAHATLIPVFHFLGRFGLRNNYLGLIFVYTAFWLPFTILMLYSYFGSFPRELEDAARIDGLSELGTFFRVVVPVSKGALSSVSIVNFVGIWSELLFAFLIMNREKMKTITVGVLSFRGQYEVQWSFMFATMAIAALPTIIFFLIFQKQITKGMLLGSFR</sequence>
<proteinExistence type="inferred from homology"/>
<gene>
    <name evidence="9" type="ORF">QBE54_08550</name>
</gene>
<evidence type="ECO:0000256" key="2">
    <source>
        <dbReference type="ARBA" id="ARBA00022448"/>
    </source>
</evidence>
<keyword evidence="2 7" id="KW-0813">Transport</keyword>
<evidence type="ECO:0000256" key="6">
    <source>
        <dbReference type="ARBA" id="ARBA00023136"/>
    </source>
</evidence>
<dbReference type="PANTHER" id="PTHR43744">
    <property type="entry name" value="ABC TRANSPORTER PERMEASE PROTEIN MG189-RELATED-RELATED"/>
    <property type="match status" value="1"/>
</dbReference>
<evidence type="ECO:0000313" key="9">
    <source>
        <dbReference type="EMBL" id="WZL75633.1"/>
    </source>
</evidence>
<dbReference type="InterPro" id="IPR000515">
    <property type="entry name" value="MetI-like"/>
</dbReference>
<organism evidence="9 10">
    <name type="scientific">Thermatribacter velox</name>
    <dbReference type="NCBI Taxonomy" id="3039681"/>
    <lineage>
        <taxon>Bacteria</taxon>
        <taxon>Pseudomonadati</taxon>
        <taxon>Atribacterota</taxon>
        <taxon>Atribacteria</taxon>
        <taxon>Atribacterales</taxon>
        <taxon>Thermatribacteraceae</taxon>
        <taxon>Thermatribacter</taxon>
    </lineage>
</organism>
<protein>
    <submittedName>
        <fullName evidence="9">Carbohydrate ABC transporter permease</fullName>
    </submittedName>
</protein>
<dbReference type="RefSeq" id="WP_369017782.1">
    <property type="nucleotide sequence ID" value="NZ_CP121689.1"/>
</dbReference>
<feature type="transmembrane region" description="Helical" evidence="7">
    <location>
        <begin position="244"/>
        <end position="267"/>
    </location>
</feature>
<comment type="similarity">
    <text evidence="7">Belongs to the binding-protein-dependent transport system permease family.</text>
</comment>
<reference evidence="9 10" key="1">
    <citation type="submission" date="2023-03" db="EMBL/GenBank/DDBJ databases">
        <title>Novel Species.</title>
        <authorList>
            <person name="Ma S."/>
        </authorList>
    </citation>
    <scope>NUCLEOTIDE SEQUENCE [LARGE SCALE GENOMIC DNA]</scope>
    <source>
        <strain evidence="9 10">B11</strain>
    </source>
</reference>
<feature type="transmembrane region" description="Helical" evidence="7">
    <location>
        <begin position="206"/>
        <end position="224"/>
    </location>
</feature>
<dbReference type="PANTHER" id="PTHR43744:SF12">
    <property type="entry name" value="ABC TRANSPORTER PERMEASE PROTEIN MG189-RELATED"/>
    <property type="match status" value="1"/>
</dbReference>
<feature type="transmembrane region" description="Helical" evidence="7">
    <location>
        <begin position="12"/>
        <end position="34"/>
    </location>
</feature>